<sequence>MAAKSAASAAYAILFLVIVGTAMPTASSFQLIPDFIKCWKAIVEVEHCVVKLIPSFLTLHIRLTQECCNAFVHIEESCLPAVFTAPLLGPGLSNITSTVCGLFANPSSPPALA</sequence>
<gene>
    <name evidence="4" type="primary">EC1.3</name>
    <name evidence="4" type="ORF">MA16_Dca019423</name>
</gene>
<keyword evidence="5" id="KW-1185">Reference proteome</keyword>
<dbReference type="PANTHER" id="PTHR31181">
    <property type="entry name" value="EGG CELL-SECRETED PROTEIN 1.4"/>
    <property type="match status" value="1"/>
</dbReference>
<reference evidence="4 5" key="2">
    <citation type="journal article" date="2017" name="Nature">
        <title>The Apostasia genome and the evolution of orchids.</title>
        <authorList>
            <person name="Zhang G.Q."/>
            <person name="Liu K.W."/>
            <person name="Li Z."/>
            <person name="Lohaus R."/>
            <person name="Hsiao Y.Y."/>
            <person name="Niu S.C."/>
            <person name="Wang J.Y."/>
            <person name="Lin Y.C."/>
            <person name="Xu Q."/>
            <person name="Chen L.J."/>
            <person name="Yoshida K."/>
            <person name="Fujiwara S."/>
            <person name="Wang Z.W."/>
            <person name="Zhang Y.Q."/>
            <person name="Mitsuda N."/>
            <person name="Wang M."/>
            <person name="Liu G.H."/>
            <person name="Pecoraro L."/>
            <person name="Huang H.X."/>
            <person name="Xiao X.J."/>
            <person name="Lin M."/>
            <person name="Wu X.Y."/>
            <person name="Wu W.L."/>
            <person name="Chen Y.Y."/>
            <person name="Chang S.B."/>
            <person name="Sakamoto S."/>
            <person name="Ohme-Takagi M."/>
            <person name="Yagi M."/>
            <person name="Zeng S.J."/>
            <person name="Shen C.Y."/>
            <person name="Yeh C.M."/>
            <person name="Luo Y.B."/>
            <person name="Tsai W.C."/>
            <person name="Van de Peer Y."/>
            <person name="Liu Z.J."/>
        </authorList>
    </citation>
    <scope>NUCLEOTIDE SEQUENCE [LARGE SCALE GENOMIC DNA]</scope>
    <source>
        <tissue evidence="4">The whole plant</tissue>
    </source>
</reference>
<dbReference type="GO" id="GO:0080155">
    <property type="term" value="P:regulation of double fertilization forming a zygote and endosperm"/>
    <property type="evidence" value="ECO:0007669"/>
    <property type="project" value="TreeGrafter"/>
</dbReference>
<dbReference type="OrthoDB" id="739116at2759"/>
<dbReference type="Proteomes" id="UP000233837">
    <property type="component" value="Unassembled WGS sequence"/>
</dbReference>
<evidence type="ECO:0000259" key="3">
    <source>
        <dbReference type="Pfam" id="PF05617"/>
    </source>
</evidence>
<name>A0A2I0WRV0_9ASPA</name>
<keyword evidence="1 2" id="KW-0732">Signal</keyword>
<evidence type="ECO:0000313" key="5">
    <source>
        <dbReference type="Proteomes" id="UP000233837"/>
    </source>
</evidence>
<accession>A0A2I0WRV0</accession>
<dbReference type="GO" id="GO:0005576">
    <property type="term" value="C:extracellular region"/>
    <property type="evidence" value="ECO:0007669"/>
    <property type="project" value="TreeGrafter"/>
</dbReference>
<feature type="signal peptide" evidence="2">
    <location>
        <begin position="1"/>
        <end position="28"/>
    </location>
</feature>
<feature type="chain" id="PRO_5014148760" evidence="2">
    <location>
        <begin position="29"/>
        <end position="113"/>
    </location>
</feature>
<protein>
    <submittedName>
        <fullName evidence="4">Egg cell-secreted protein 1.3</fullName>
    </submittedName>
</protein>
<dbReference type="Pfam" id="PF05617">
    <property type="entry name" value="Prolamin_like"/>
    <property type="match status" value="1"/>
</dbReference>
<dbReference type="GO" id="GO:2000008">
    <property type="term" value="P:regulation of protein localization to cell surface"/>
    <property type="evidence" value="ECO:0007669"/>
    <property type="project" value="TreeGrafter"/>
</dbReference>
<proteinExistence type="predicted"/>
<dbReference type="PANTHER" id="PTHR31181:SF67">
    <property type="entry name" value="PROLAMIN-LIKE PROTEIN (DUF1278)"/>
    <property type="match status" value="1"/>
</dbReference>
<dbReference type="EMBL" id="KZ502457">
    <property type="protein sequence ID" value="PKU78373.1"/>
    <property type="molecule type" value="Genomic_DNA"/>
</dbReference>
<evidence type="ECO:0000256" key="2">
    <source>
        <dbReference type="SAM" id="SignalP"/>
    </source>
</evidence>
<evidence type="ECO:0000313" key="4">
    <source>
        <dbReference type="EMBL" id="PKU78373.1"/>
    </source>
</evidence>
<reference evidence="4 5" key="1">
    <citation type="journal article" date="2016" name="Sci. Rep.">
        <title>The Dendrobium catenatum Lindl. genome sequence provides insights into polysaccharide synthase, floral development and adaptive evolution.</title>
        <authorList>
            <person name="Zhang G.Q."/>
            <person name="Xu Q."/>
            <person name="Bian C."/>
            <person name="Tsai W.C."/>
            <person name="Yeh C.M."/>
            <person name="Liu K.W."/>
            <person name="Yoshida K."/>
            <person name="Zhang L.S."/>
            <person name="Chang S.B."/>
            <person name="Chen F."/>
            <person name="Shi Y."/>
            <person name="Su Y.Y."/>
            <person name="Zhang Y.Q."/>
            <person name="Chen L.J."/>
            <person name="Yin Y."/>
            <person name="Lin M."/>
            <person name="Huang H."/>
            <person name="Deng H."/>
            <person name="Wang Z.W."/>
            <person name="Zhu S.L."/>
            <person name="Zhao X."/>
            <person name="Deng C."/>
            <person name="Niu S.C."/>
            <person name="Huang J."/>
            <person name="Wang M."/>
            <person name="Liu G.H."/>
            <person name="Yang H.J."/>
            <person name="Xiao X.J."/>
            <person name="Hsiao Y.Y."/>
            <person name="Wu W.L."/>
            <person name="Chen Y.Y."/>
            <person name="Mitsuda N."/>
            <person name="Ohme-Takagi M."/>
            <person name="Luo Y.B."/>
            <person name="Van de Peer Y."/>
            <person name="Liu Z.J."/>
        </authorList>
    </citation>
    <scope>NUCLEOTIDE SEQUENCE [LARGE SCALE GENOMIC DNA]</scope>
    <source>
        <tissue evidence="4">The whole plant</tissue>
    </source>
</reference>
<dbReference type="GO" id="GO:0009567">
    <property type="term" value="P:double fertilization forming a zygote and endosperm"/>
    <property type="evidence" value="ECO:0007669"/>
    <property type="project" value="TreeGrafter"/>
</dbReference>
<dbReference type="InterPro" id="IPR008502">
    <property type="entry name" value="Prolamin-like"/>
</dbReference>
<dbReference type="AlphaFoldDB" id="A0A2I0WRV0"/>
<dbReference type="GO" id="GO:0031982">
    <property type="term" value="C:vesicle"/>
    <property type="evidence" value="ECO:0007669"/>
    <property type="project" value="TreeGrafter"/>
</dbReference>
<evidence type="ECO:0000256" key="1">
    <source>
        <dbReference type="ARBA" id="ARBA00022729"/>
    </source>
</evidence>
<feature type="domain" description="Prolamin-like" evidence="3">
    <location>
        <begin position="37"/>
        <end position="86"/>
    </location>
</feature>
<organism evidence="4 5">
    <name type="scientific">Dendrobium catenatum</name>
    <dbReference type="NCBI Taxonomy" id="906689"/>
    <lineage>
        <taxon>Eukaryota</taxon>
        <taxon>Viridiplantae</taxon>
        <taxon>Streptophyta</taxon>
        <taxon>Embryophyta</taxon>
        <taxon>Tracheophyta</taxon>
        <taxon>Spermatophyta</taxon>
        <taxon>Magnoliopsida</taxon>
        <taxon>Liliopsida</taxon>
        <taxon>Asparagales</taxon>
        <taxon>Orchidaceae</taxon>
        <taxon>Epidendroideae</taxon>
        <taxon>Malaxideae</taxon>
        <taxon>Dendrobiinae</taxon>
        <taxon>Dendrobium</taxon>
    </lineage>
</organism>